<feature type="non-terminal residue" evidence="2">
    <location>
        <position position="1"/>
    </location>
</feature>
<feature type="compositionally biased region" description="Basic and acidic residues" evidence="1">
    <location>
        <begin position="77"/>
        <end position="86"/>
    </location>
</feature>
<dbReference type="EMBL" id="CADCTS010000313">
    <property type="protein sequence ID" value="CAA9313170.1"/>
    <property type="molecule type" value="Genomic_DNA"/>
</dbReference>
<proteinExistence type="predicted"/>
<accession>A0A6J4KR79</accession>
<feature type="compositionally biased region" description="Basic residues" evidence="1">
    <location>
        <begin position="26"/>
        <end position="45"/>
    </location>
</feature>
<feature type="region of interest" description="Disordered" evidence="1">
    <location>
        <begin position="1"/>
        <end position="154"/>
    </location>
</feature>
<protein>
    <submittedName>
        <fullName evidence="2">Transcriptional regulator, MarR family</fullName>
    </submittedName>
</protein>
<reference evidence="2" key="1">
    <citation type="submission" date="2020-02" db="EMBL/GenBank/DDBJ databases">
        <authorList>
            <person name="Meier V. D."/>
        </authorList>
    </citation>
    <scope>NUCLEOTIDE SEQUENCE</scope>
    <source>
        <strain evidence="2">AVDCRST_MAG48</strain>
    </source>
</reference>
<feature type="non-terminal residue" evidence="2">
    <location>
        <position position="154"/>
    </location>
</feature>
<dbReference type="AlphaFoldDB" id="A0A6J4KR79"/>
<organism evidence="2">
    <name type="scientific">uncultured Friedmanniella sp</name>
    <dbReference type="NCBI Taxonomy" id="335381"/>
    <lineage>
        <taxon>Bacteria</taxon>
        <taxon>Bacillati</taxon>
        <taxon>Actinomycetota</taxon>
        <taxon>Actinomycetes</taxon>
        <taxon>Propionibacteriales</taxon>
        <taxon>Nocardioidaceae</taxon>
        <taxon>Friedmanniella</taxon>
        <taxon>environmental samples</taxon>
    </lineage>
</organism>
<sequence length="154" mass="17186">ASPPDRSPLARHGAADDLAGLPARQRPSRRTARRRPPRVRARPRRVRDPGHALRGSRPPGPDVRARRRGAPVPLPADPHRHPDGERRPRRPRQLPHRPPRGLGAPDRRGLPAAGGRRPEPRRGGPPPLRGGHDGGGLRRRRPRLHRRADHHRGL</sequence>
<feature type="compositionally biased region" description="Basic residues" evidence="1">
    <location>
        <begin position="87"/>
        <end position="99"/>
    </location>
</feature>
<feature type="compositionally biased region" description="Basic residues" evidence="1">
    <location>
        <begin position="137"/>
        <end position="154"/>
    </location>
</feature>
<name>A0A6J4KR79_9ACTN</name>
<gene>
    <name evidence="2" type="ORF">AVDCRST_MAG48-2199</name>
</gene>
<evidence type="ECO:0000313" key="2">
    <source>
        <dbReference type="EMBL" id="CAA9313170.1"/>
    </source>
</evidence>
<evidence type="ECO:0000256" key="1">
    <source>
        <dbReference type="SAM" id="MobiDB-lite"/>
    </source>
</evidence>